<proteinExistence type="predicted"/>
<dbReference type="Gene3D" id="3.10.180.10">
    <property type="entry name" value="2,3-Dihydroxybiphenyl 1,2-Dioxygenase, domain 1"/>
    <property type="match status" value="1"/>
</dbReference>
<evidence type="ECO:0000313" key="3">
    <source>
        <dbReference type="Proteomes" id="UP000294911"/>
    </source>
</evidence>
<reference evidence="2 3" key="1">
    <citation type="submission" date="2019-03" db="EMBL/GenBank/DDBJ databases">
        <title>Genomic Encyclopedia of Type Strains, Phase IV (KMG-IV): sequencing the most valuable type-strain genomes for metagenomic binning, comparative biology and taxonomic classification.</title>
        <authorList>
            <person name="Goeker M."/>
        </authorList>
    </citation>
    <scope>NUCLEOTIDE SEQUENCE [LARGE SCALE GENOMIC DNA]</scope>
    <source>
        <strain evidence="2 3">DSM 45765</strain>
    </source>
</reference>
<dbReference type="AlphaFoldDB" id="A0A4R2QUA0"/>
<name>A0A4R2QUA0_9PSEU</name>
<dbReference type="SUPFAM" id="SSF54593">
    <property type="entry name" value="Glyoxalase/Bleomycin resistance protein/Dihydroxybiphenyl dioxygenase"/>
    <property type="match status" value="1"/>
</dbReference>
<comment type="caution">
    <text evidence="2">The sequence shown here is derived from an EMBL/GenBank/DDBJ whole genome shotgun (WGS) entry which is preliminary data.</text>
</comment>
<dbReference type="Proteomes" id="UP000294911">
    <property type="component" value="Unassembled WGS sequence"/>
</dbReference>
<dbReference type="EMBL" id="SLXQ01000004">
    <property type="protein sequence ID" value="TCP53543.1"/>
    <property type="molecule type" value="Genomic_DNA"/>
</dbReference>
<protein>
    <recommendedName>
        <fullName evidence="1">Glyoxalase-like domain-containing protein</fullName>
    </recommendedName>
</protein>
<organism evidence="2 3">
    <name type="scientific">Tamaricihabitans halophyticus</name>
    <dbReference type="NCBI Taxonomy" id="1262583"/>
    <lineage>
        <taxon>Bacteria</taxon>
        <taxon>Bacillati</taxon>
        <taxon>Actinomycetota</taxon>
        <taxon>Actinomycetes</taxon>
        <taxon>Pseudonocardiales</taxon>
        <taxon>Pseudonocardiaceae</taxon>
        <taxon>Tamaricihabitans</taxon>
    </lineage>
</organism>
<dbReference type="OrthoDB" id="5524593at2"/>
<dbReference type="PANTHER" id="PTHR35908">
    <property type="entry name" value="HYPOTHETICAL FUSION PROTEIN"/>
    <property type="match status" value="1"/>
</dbReference>
<dbReference type="InterPro" id="IPR029068">
    <property type="entry name" value="Glyas_Bleomycin-R_OHBP_Dase"/>
</dbReference>
<dbReference type="PANTHER" id="PTHR35908:SF1">
    <property type="entry name" value="CONSERVED PROTEIN"/>
    <property type="match status" value="1"/>
</dbReference>
<dbReference type="InterPro" id="IPR041581">
    <property type="entry name" value="Glyoxalase_6"/>
</dbReference>
<evidence type="ECO:0000259" key="1">
    <source>
        <dbReference type="Pfam" id="PF18029"/>
    </source>
</evidence>
<feature type="domain" description="Glyoxalase-like" evidence="1">
    <location>
        <begin position="3"/>
        <end position="93"/>
    </location>
</feature>
<evidence type="ECO:0000313" key="2">
    <source>
        <dbReference type="EMBL" id="TCP53543.1"/>
    </source>
</evidence>
<gene>
    <name evidence="2" type="ORF">EV191_104110</name>
</gene>
<dbReference type="Pfam" id="PF18029">
    <property type="entry name" value="Glyoxalase_6"/>
    <property type="match status" value="1"/>
</dbReference>
<accession>A0A4R2QUA0</accession>
<sequence length="102" mass="11087">MAGQPVSDEDGPGDPEAVVSLPNGVDLMFLRVPEPKIVKNRVHICLRPEQQRRDAEVARIIELGATLLDDQRNEDGSGWAVLGDPEGNEFCVLRSLAELPAS</sequence>
<keyword evidence="3" id="KW-1185">Reference proteome</keyword>